<reference evidence="3 4" key="1">
    <citation type="submission" date="2023-05" db="EMBL/GenBank/DDBJ databases">
        <title>A 100% complete, gapless, phased diploid assembly of the Scenedesmus obliquus UTEX 3031 genome.</title>
        <authorList>
            <person name="Biondi T.C."/>
            <person name="Hanschen E.R."/>
            <person name="Kwon T."/>
            <person name="Eng W."/>
            <person name="Kruse C.P.S."/>
            <person name="Koehler S.I."/>
            <person name="Kunde Y."/>
            <person name="Gleasner C.D."/>
            <person name="You Mak K.T."/>
            <person name="Polle J."/>
            <person name="Hovde B.T."/>
            <person name="Starkenburg S.R."/>
        </authorList>
    </citation>
    <scope>NUCLEOTIDE SEQUENCE [LARGE SCALE GENOMIC DNA]</scope>
    <source>
        <strain evidence="3 4">DOE0152z</strain>
    </source>
</reference>
<dbReference type="InterPro" id="IPR045034">
    <property type="entry name" value="O-acyltransferase_WSD1-like"/>
</dbReference>
<sequence length="625" mass="68760">MPPRLRVAVPVPEDSHGQQQQQDSTWSWMRSKGWAKGSSKSLCQDSSEASFCSAASQQQEEVCLSPLSQYFCNVEQPPDIYAIMTLDGYCTLEELVKPMQHMADLHDRFRRRVVFRFGAWKAEYLQDFDVRRMMREVTLDGSDAQLAFDGYMGKLMTSEPLGTDGLPPWDVLCIHYTCNPARTDVLMRASHIIGDGQLFMKLIKQIMDPLDATAEADLAATVASCSSSSSDKEAGSAAAADAVRRAADSSSDSSDLGSCQSGSLAGMIRSEGSSSSSSSSGLESSSTSSDAEENEQQQQQQQHGCSREGAEAQQEHKQHHRRHRVHSVGGFFKMIWKFIAMCWHGYTALIFTSWLPFWFADRESAVKASPRDCVGPRKWSSITLSLPEFHRTARLVHSSINTLAVSCLAGGIRRYLLRMGQQPRNRVRLCSMVDTRSMPGLLTGTDGNSNNFSFIGVPLFTGDCGPLARLGRVGWSLSWIRHSLAVPLAIRMPSIIQFLFRDPAWSSWATLHCLPFKATIGFSNMRGPTGKWALSGHPVVRIHNGVQPNAFGCFVSLFSYCDSLTFTHTCYASKTARPEVLLSCIKEEYDALRKEAAVGTLSRQCGHGSSGSDPGTPGSEKIKAA</sequence>
<accession>A0ABY8U374</accession>
<feature type="region of interest" description="Disordered" evidence="1">
    <location>
        <begin position="602"/>
        <end position="625"/>
    </location>
</feature>
<dbReference type="Proteomes" id="UP001244341">
    <property type="component" value="Chromosome 7b"/>
</dbReference>
<evidence type="ECO:0000313" key="4">
    <source>
        <dbReference type="Proteomes" id="UP001244341"/>
    </source>
</evidence>
<evidence type="ECO:0000259" key="2">
    <source>
        <dbReference type="Pfam" id="PF06974"/>
    </source>
</evidence>
<dbReference type="Pfam" id="PF06974">
    <property type="entry name" value="WS_DGAT_C"/>
    <property type="match status" value="1"/>
</dbReference>
<dbReference type="SUPFAM" id="SSF52777">
    <property type="entry name" value="CoA-dependent acyltransferases"/>
    <property type="match status" value="1"/>
</dbReference>
<organism evidence="3 4">
    <name type="scientific">Tetradesmus obliquus</name>
    <name type="common">Green alga</name>
    <name type="synonym">Acutodesmus obliquus</name>
    <dbReference type="NCBI Taxonomy" id="3088"/>
    <lineage>
        <taxon>Eukaryota</taxon>
        <taxon>Viridiplantae</taxon>
        <taxon>Chlorophyta</taxon>
        <taxon>core chlorophytes</taxon>
        <taxon>Chlorophyceae</taxon>
        <taxon>CS clade</taxon>
        <taxon>Sphaeropleales</taxon>
        <taxon>Scenedesmaceae</taxon>
        <taxon>Tetradesmus</taxon>
    </lineage>
</organism>
<evidence type="ECO:0000256" key="1">
    <source>
        <dbReference type="SAM" id="MobiDB-lite"/>
    </source>
</evidence>
<feature type="region of interest" description="Disordered" evidence="1">
    <location>
        <begin position="1"/>
        <end position="26"/>
    </location>
</feature>
<gene>
    <name evidence="3" type="ORF">OEZ85_012656</name>
</gene>
<feature type="compositionally biased region" description="Low complexity" evidence="1">
    <location>
        <begin position="606"/>
        <end position="619"/>
    </location>
</feature>
<keyword evidence="4" id="KW-1185">Reference proteome</keyword>
<dbReference type="PANTHER" id="PTHR31650">
    <property type="entry name" value="O-ACYLTRANSFERASE (WSD1-LIKE) FAMILY PROTEIN"/>
    <property type="match status" value="1"/>
</dbReference>
<dbReference type="PANTHER" id="PTHR31650:SF1">
    <property type="entry name" value="WAX ESTER SYNTHASE_DIACYLGLYCEROL ACYLTRANSFERASE 4-RELATED"/>
    <property type="match status" value="1"/>
</dbReference>
<feature type="domain" description="O-acyltransferase WSD1 C-terminal" evidence="2">
    <location>
        <begin position="450"/>
        <end position="592"/>
    </location>
</feature>
<dbReference type="InterPro" id="IPR009721">
    <property type="entry name" value="O-acyltransferase_WSD1_C"/>
</dbReference>
<evidence type="ECO:0000313" key="3">
    <source>
        <dbReference type="EMBL" id="WIA15907.1"/>
    </source>
</evidence>
<protein>
    <recommendedName>
        <fullName evidence="2">O-acyltransferase WSD1 C-terminal domain-containing protein</fullName>
    </recommendedName>
</protein>
<feature type="compositionally biased region" description="Low complexity" evidence="1">
    <location>
        <begin position="270"/>
        <end position="289"/>
    </location>
</feature>
<feature type="compositionally biased region" description="Polar residues" evidence="1">
    <location>
        <begin position="17"/>
        <end position="26"/>
    </location>
</feature>
<name>A0ABY8U374_TETOB</name>
<feature type="compositionally biased region" description="Basic and acidic residues" evidence="1">
    <location>
        <begin position="305"/>
        <end position="316"/>
    </location>
</feature>
<dbReference type="EMBL" id="CP126214">
    <property type="protein sequence ID" value="WIA15907.1"/>
    <property type="molecule type" value="Genomic_DNA"/>
</dbReference>
<proteinExistence type="predicted"/>
<feature type="region of interest" description="Disordered" evidence="1">
    <location>
        <begin position="267"/>
        <end position="323"/>
    </location>
</feature>